<dbReference type="Pfam" id="PF04072">
    <property type="entry name" value="LCM"/>
    <property type="match status" value="1"/>
</dbReference>
<protein>
    <submittedName>
        <fullName evidence="3">Class I SAM-dependent methyltransferase</fullName>
        <ecNumber evidence="3">2.1.1.-</ecNumber>
    </submittedName>
</protein>
<dbReference type="InterPro" id="IPR029063">
    <property type="entry name" value="SAM-dependent_MTases_sf"/>
</dbReference>
<sequence length="288" mass="31625">MTSKAARISPTAHATGYLWYRLGLSTEALVTPEGKRLDRGFRLLTRLTQALGGVSLEAMMLARHHGIDALLMRAIDEGRVTQVIEIAAGLSARGWRMRRRYGDRLTYVETDLPAMAAEKRRRLQASGLLGERHRVVELDALAEDGPQSLAAVAATLDPAQGTAVITEGLMNYLAPARADALWRRIAAVLARFPTGLYLSDVYLLHENRNAAMVAFGAILQVFVRGRMFVHFDTVAQVRQRLAGLGFAEVRVHATRELPATCDIARTPGGDRVRILEATRSSATRRESG</sequence>
<dbReference type="Gene3D" id="3.40.50.150">
    <property type="entry name" value="Vaccinia Virus protein VP39"/>
    <property type="match status" value="1"/>
</dbReference>
<dbReference type="GO" id="GO:0032259">
    <property type="term" value="P:methylation"/>
    <property type="evidence" value="ECO:0007669"/>
    <property type="project" value="UniProtKB-KW"/>
</dbReference>
<dbReference type="RefSeq" id="WP_352889951.1">
    <property type="nucleotide sequence ID" value="NZ_JBEPIJ010000013.1"/>
</dbReference>
<dbReference type="PANTHER" id="PTHR43619">
    <property type="entry name" value="S-ADENOSYL-L-METHIONINE-DEPENDENT METHYLTRANSFERASE YKTD-RELATED"/>
    <property type="match status" value="1"/>
</dbReference>
<comment type="caution">
    <text evidence="3">The sequence shown here is derived from an EMBL/GenBank/DDBJ whole genome shotgun (WGS) entry which is preliminary data.</text>
</comment>
<dbReference type="InterPro" id="IPR007213">
    <property type="entry name" value="Ppm1/Ppm2/Tcmp"/>
</dbReference>
<name>A0ABV2ABQ4_9GAMM</name>
<keyword evidence="2 3" id="KW-0808">Transferase</keyword>
<dbReference type="EMBL" id="JBEPIJ010000013">
    <property type="protein sequence ID" value="MES0874663.1"/>
    <property type="molecule type" value="Genomic_DNA"/>
</dbReference>
<accession>A0ABV2ABQ4</accession>
<evidence type="ECO:0000256" key="2">
    <source>
        <dbReference type="ARBA" id="ARBA00022679"/>
    </source>
</evidence>
<evidence type="ECO:0000256" key="1">
    <source>
        <dbReference type="ARBA" id="ARBA00022603"/>
    </source>
</evidence>
<dbReference type="Proteomes" id="UP001465331">
    <property type="component" value="Unassembled WGS sequence"/>
</dbReference>
<reference evidence="3 4" key="1">
    <citation type="submission" date="2024-06" db="EMBL/GenBank/DDBJ databases">
        <authorList>
            <person name="Li Z."/>
            <person name="Jiang Y."/>
        </authorList>
    </citation>
    <scope>NUCLEOTIDE SEQUENCE [LARGE SCALE GENOMIC DNA]</scope>
    <source>
        <strain evidence="3 4">HSW-8</strain>
    </source>
</reference>
<keyword evidence="1 3" id="KW-0489">Methyltransferase</keyword>
<gene>
    <name evidence="3" type="ORF">ABSH63_11685</name>
</gene>
<dbReference type="GO" id="GO:0008168">
    <property type="term" value="F:methyltransferase activity"/>
    <property type="evidence" value="ECO:0007669"/>
    <property type="project" value="UniProtKB-KW"/>
</dbReference>
<evidence type="ECO:0000313" key="3">
    <source>
        <dbReference type="EMBL" id="MES0874663.1"/>
    </source>
</evidence>
<dbReference type="SUPFAM" id="SSF53335">
    <property type="entry name" value="S-adenosyl-L-methionine-dependent methyltransferases"/>
    <property type="match status" value="1"/>
</dbReference>
<dbReference type="EC" id="2.1.1.-" evidence="3"/>
<dbReference type="PANTHER" id="PTHR43619:SF2">
    <property type="entry name" value="S-ADENOSYL-L-METHIONINE-DEPENDENT METHYLTRANSFERASES SUPERFAMILY PROTEIN"/>
    <property type="match status" value="1"/>
</dbReference>
<organism evidence="3 4">
    <name type="scientific">Sinimarinibacterium thermocellulolyticum</name>
    <dbReference type="NCBI Taxonomy" id="3170016"/>
    <lineage>
        <taxon>Bacteria</taxon>
        <taxon>Pseudomonadati</taxon>
        <taxon>Pseudomonadota</taxon>
        <taxon>Gammaproteobacteria</taxon>
        <taxon>Nevskiales</taxon>
        <taxon>Nevskiaceae</taxon>
        <taxon>Sinimarinibacterium</taxon>
    </lineage>
</organism>
<keyword evidence="4" id="KW-1185">Reference proteome</keyword>
<proteinExistence type="predicted"/>
<evidence type="ECO:0000313" key="4">
    <source>
        <dbReference type="Proteomes" id="UP001465331"/>
    </source>
</evidence>